<dbReference type="EMBL" id="CAVMJV010000043">
    <property type="protein sequence ID" value="CAK5081160.1"/>
    <property type="molecule type" value="Genomic_DNA"/>
</dbReference>
<dbReference type="Proteomes" id="UP001497535">
    <property type="component" value="Unassembled WGS sequence"/>
</dbReference>
<evidence type="ECO:0000313" key="1">
    <source>
        <dbReference type="EMBL" id="CAK5081160.1"/>
    </source>
</evidence>
<protein>
    <submittedName>
        <fullName evidence="1">Uncharacterized protein</fullName>
    </submittedName>
</protein>
<sequence>MVPQIGIIEFLRKKYQKTEPVDLMLIDVEGAEFGILEKFVGKYLAFLKNIFFFNFTEHSKYFPIPICQLNMEIHHPNVKI</sequence>
<evidence type="ECO:0000313" key="2">
    <source>
        <dbReference type="Proteomes" id="UP001497535"/>
    </source>
</evidence>
<proteinExistence type="predicted"/>
<keyword evidence="2" id="KW-1185">Reference proteome</keyword>
<comment type="caution">
    <text evidence="1">The sequence shown here is derived from an EMBL/GenBank/DDBJ whole genome shotgun (WGS) entry which is preliminary data.</text>
</comment>
<name>A0ACB0ZT35_MELEN</name>
<organism evidence="1 2">
    <name type="scientific">Meloidogyne enterolobii</name>
    <name type="common">Root-knot nematode worm</name>
    <name type="synonym">Meloidogyne mayaguensis</name>
    <dbReference type="NCBI Taxonomy" id="390850"/>
    <lineage>
        <taxon>Eukaryota</taxon>
        <taxon>Metazoa</taxon>
        <taxon>Ecdysozoa</taxon>
        <taxon>Nematoda</taxon>
        <taxon>Chromadorea</taxon>
        <taxon>Rhabditida</taxon>
        <taxon>Tylenchina</taxon>
        <taxon>Tylenchomorpha</taxon>
        <taxon>Tylenchoidea</taxon>
        <taxon>Meloidogynidae</taxon>
        <taxon>Meloidogyninae</taxon>
        <taxon>Meloidogyne</taxon>
    </lineage>
</organism>
<gene>
    <name evidence="1" type="ORF">MENTE1834_LOCUS28375</name>
</gene>
<reference evidence="1" key="1">
    <citation type="submission" date="2023-11" db="EMBL/GenBank/DDBJ databases">
        <authorList>
            <person name="Poullet M."/>
        </authorList>
    </citation>
    <scope>NUCLEOTIDE SEQUENCE</scope>
    <source>
        <strain evidence="1">E1834</strain>
    </source>
</reference>
<accession>A0ACB0ZT35</accession>